<keyword evidence="3" id="KW-0808">Transferase</keyword>
<evidence type="ECO:0000313" key="10">
    <source>
        <dbReference type="EMBL" id="CAD7442188.1"/>
    </source>
</evidence>
<feature type="region of interest" description="Disordered" evidence="9">
    <location>
        <begin position="29"/>
        <end position="50"/>
    </location>
</feature>
<dbReference type="GO" id="GO:0050684">
    <property type="term" value="P:regulation of mRNA processing"/>
    <property type="evidence" value="ECO:0007669"/>
    <property type="project" value="TreeGrafter"/>
</dbReference>
<reference evidence="10" key="1">
    <citation type="submission" date="2020-11" db="EMBL/GenBank/DDBJ databases">
        <authorList>
            <person name="Tran Van P."/>
        </authorList>
    </citation>
    <scope>NUCLEOTIDE SEQUENCE</scope>
</reference>
<dbReference type="InterPro" id="IPR051334">
    <property type="entry name" value="SRPK"/>
</dbReference>
<evidence type="ECO:0000256" key="6">
    <source>
        <dbReference type="ARBA" id="ARBA00022840"/>
    </source>
</evidence>
<organism evidence="10">
    <name type="scientific">Timema bartmani</name>
    <dbReference type="NCBI Taxonomy" id="61472"/>
    <lineage>
        <taxon>Eukaryota</taxon>
        <taxon>Metazoa</taxon>
        <taxon>Ecdysozoa</taxon>
        <taxon>Arthropoda</taxon>
        <taxon>Hexapoda</taxon>
        <taxon>Insecta</taxon>
        <taxon>Pterygota</taxon>
        <taxon>Neoptera</taxon>
        <taxon>Polyneoptera</taxon>
        <taxon>Phasmatodea</taxon>
        <taxon>Timematodea</taxon>
        <taxon>Timematoidea</taxon>
        <taxon>Timematidae</taxon>
        <taxon>Timema</taxon>
    </lineage>
</organism>
<evidence type="ECO:0000256" key="3">
    <source>
        <dbReference type="ARBA" id="ARBA00022679"/>
    </source>
</evidence>
<evidence type="ECO:0000256" key="5">
    <source>
        <dbReference type="ARBA" id="ARBA00022777"/>
    </source>
</evidence>
<dbReference type="SUPFAM" id="SSF56112">
    <property type="entry name" value="Protein kinase-like (PK-like)"/>
    <property type="match status" value="1"/>
</dbReference>
<dbReference type="PANTHER" id="PTHR47634">
    <property type="entry name" value="PROTEIN KINASE DOMAIN-CONTAINING PROTEIN-RELATED"/>
    <property type="match status" value="1"/>
</dbReference>
<dbReference type="GO" id="GO:0005737">
    <property type="term" value="C:cytoplasm"/>
    <property type="evidence" value="ECO:0007669"/>
    <property type="project" value="TreeGrafter"/>
</dbReference>
<protein>
    <recommendedName>
        <fullName evidence="1">non-specific serine/threonine protein kinase</fullName>
        <ecNumber evidence="1">2.7.11.1</ecNumber>
    </recommendedName>
</protein>
<dbReference type="PANTHER" id="PTHR47634:SF9">
    <property type="entry name" value="PROTEIN KINASE DOMAIN-CONTAINING PROTEIN-RELATED"/>
    <property type="match status" value="1"/>
</dbReference>
<keyword evidence="6" id="KW-0067">ATP-binding</keyword>
<comment type="catalytic activity">
    <reaction evidence="7">
        <text>L-threonyl-[protein] + ATP = O-phospho-L-threonyl-[protein] + ADP + H(+)</text>
        <dbReference type="Rhea" id="RHEA:46608"/>
        <dbReference type="Rhea" id="RHEA-COMP:11060"/>
        <dbReference type="Rhea" id="RHEA-COMP:11605"/>
        <dbReference type="ChEBI" id="CHEBI:15378"/>
        <dbReference type="ChEBI" id="CHEBI:30013"/>
        <dbReference type="ChEBI" id="CHEBI:30616"/>
        <dbReference type="ChEBI" id="CHEBI:61977"/>
        <dbReference type="ChEBI" id="CHEBI:456216"/>
        <dbReference type="EC" id="2.7.11.1"/>
    </reaction>
</comment>
<evidence type="ECO:0000256" key="4">
    <source>
        <dbReference type="ARBA" id="ARBA00022741"/>
    </source>
</evidence>
<dbReference type="GO" id="GO:0005524">
    <property type="term" value="F:ATP binding"/>
    <property type="evidence" value="ECO:0007669"/>
    <property type="project" value="UniProtKB-KW"/>
</dbReference>
<evidence type="ECO:0000256" key="2">
    <source>
        <dbReference type="ARBA" id="ARBA00022527"/>
    </source>
</evidence>
<dbReference type="AlphaFoldDB" id="A0A7R9EVI3"/>
<dbReference type="EC" id="2.7.11.1" evidence="1"/>
<evidence type="ECO:0000256" key="8">
    <source>
        <dbReference type="ARBA" id="ARBA00048679"/>
    </source>
</evidence>
<keyword evidence="2" id="KW-0723">Serine/threonine-protein kinase</keyword>
<dbReference type="Gene3D" id="3.30.200.20">
    <property type="entry name" value="Phosphorylase Kinase, domain 1"/>
    <property type="match status" value="1"/>
</dbReference>
<sequence>MSACLHVYLSPCLLVPISEPRNSLANETLEGEEDEMLCSDEDEDDQEDSRDYCRGGYHPVKIGDLFHNRYHVIRKLGWGHFSTVWLCWDLGSNARTPAVWQPCSPAYPPLQLQLCGNCAPLPTHHSNSSYVETVLPCLPTSPTPAMWKLCSPAYPPLQLQLCGNCAPLPTHYSNSSYVATVFPCLPTTPTPAMWQLCSPAYPPLQFQLCGNCAPLPTHHADPRAV</sequence>
<evidence type="ECO:0000256" key="1">
    <source>
        <dbReference type="ARBA" id="ARBA00012513"/>
    </source>
</evidence>
<dbReference type="EMBL" id="OD565605">
    <property type="protein sequence ID" value="CAD7442188.1"/>
    <property type="molecule type" value="Genomic_DNA"/>
</dbReference>
<keyword evidence="5" id="KW-0418">Kinase</keyword>
<name>A0A7R9EVI3_9NEOP</name>
<dbReference type="GO" id="GO:0005634">
    <property type="term" value="C:nucleus"/>
    <property type="evidence" value="ECO:0007669"/>
    <property type="project" value="TreeGrafter"/>
</dbReference>
<comment type="catalytic activity">
    <reaction evidence="8">
        <text>L-seryl-[protein] + ATP = O-phospho-L-seryl-[protein] + ADP + H(+)</text>
        <dbReference type="Rhea" id="RHEA:17989"/>
        <dbReference type="Rhea" id="RHEA-COMP:9863"/>
        <dbReference type="Rhea" id="RHEA-COMP:11604"/>
        <dbReference type="ChEBI" id="CHEBI:15378"/>
        <dbReference type="ChEBI" id="CHEBI:29999"/>
        <dbReference type="ChEBI" id="CHEBI:30616"/>
        <dbReference type="ChEBI" id="CHEBI:83421"/>
        <dbReference type="ChEBI" id="CHEBI:456216"/>
        <dbReference type="EC" id="2.7.11.1"/>
    </reaction>
</comment>
<keyword evidence="4" id="KW-0547">Nucleotide-binding</keyword>
<dbReference type="GO" id="GO:0000245">
    <property type="term" value="P:spliceosomal complex assembly"/>
    <property type="evidence" value="ECO:0007669"/>
    <property type="project" value="TreeGrafter"/>
</dbReference>
<evidence type="ECO:0000256" key="7">
    <source>
        <dbReference type="ARBA" id="ARBA00047899"/>
    </source>
</evidence>
<feature type="compositionally biased region" description="Acidic residues" evidence="9">
    <location>
        <begin position="29"/>
        <end position="48"/>
    </location>
</feature>
<evidence type="ECO:0000256" key="9">
    <source>
        <dbReference type="SAM" id="MobiDB-lite"/>
    </source>
</evidence>
<dbReference type="GO" id="GO:0004674">
    <property type="term" value="F:protein serine/threonine kinase activity"/>
    <property type="evidence" value="ECO:0007669"/>
    <property type="project" value="UniProtKB-KW"/>
</dbReference>
<accession>A0A7R9EVI3</accession>
<dbReference type="InterPro" id="IPR011009">
    <property type="entry name" value="Kinase-like_dom_sf"/>
</dbReference>
<gene>
    <name evidence="10" type="ORF">TBIB3V08_LOCUS4627</name>
</gene>
<proteinExistence type="predicted"/>